<feature type="transmembrane region" description="Helical" evidence="2">
    <location>
        <begin position="128"/>
        <end position="148"/>
    </location>
</feature>
<keyword evidence="2" id="KW-1133">Transmembrane helix</keyword>
<organism evidence="4 5">
    <name type="scientific">Propioniciclava flava</name>
    <dbReference type="NCBI Taxonomy" id="2072026"/>
    <lineage>
        <taxon>Bacteria</taxon>
        <taxon>Bacillati</taxon>
        <taxon>Actinomycetota</taxon>
        <taxon>Actinomycetes</taxon>
        <taxon>Propionibacteriales</taxon>
        <taxon>Propionibacteriaceae</taxon>
        <taxon>Propioniciclava</taxon>
    </lineage>
</organism>
<dbReference type="AlphaFoldDB" id="A0A4Q2ELG6"/>
<feature type="region of interest" description="Disordered" evidence="1">
    <location>
        <begin position="1"/>
        <end position="31"/>
    </location>
</feature>
<keyword evidence="5" id="KW-1185">Reference proteome</keyword>
<evidence type="ECO:0000313" key="5">
    <source>
        <dbReference type="Proteomes" id="UP000290624"/>
    </source>
</evidence>
<feature type="domain" description="DUF2510" evidence="3">
    <location>
        <begin position="78"/>
        <end position="107"/>
    </location>
</feature>
<protein>
    <recommendedName>
        <fullName evidence="3">DUF2510 domain-containing protein</fullName>
    </recommendedName>
</protein>
<dbReference type="InterPro" id="IPR018929">
    <property type="entry name" value="DUF2510"/>
</dbReference>
<dbReference type="Proteomes" id="UP000290624">
    <property type="component" value="Unassembled WGS sequence"/>
</dbReference>
<gene>
    <name evidence="4" type="ORF">C1706_02585</name>
</gene>
<sequence length="374" mass="38078">MCEVSRIARPSRGATGTVPSGRHSPTALGHHHDAVRRGDDVTHALHLRAFSPPPATTGSAMDATYYGRHTRGGHVHEPGWYPDPAGAPGRFRWWDGQSWTQEVRDAPGDLDALLNGADAQPPRSSARALGYGTLAIALVVVITGLAAATDASFGRGTPLPLAAQPRGMSDGSGRPVATSPAPTAPAEPSSPASATSHPSPSASTRVRASDSSAVPAPGCAGVRPDAATLSDGVVTVQVEGRWTRDGAPDWLTCGQGGRLLAGDGTAQLWVGRAASGGTSPLDATCANVFDQTLSEIGTFRTLSSTTTDVTVAGRPACHLVATTGGGQEPTFQVTLTAVATGGDSMSVIVGLAETDDGEGMRTTEAALRTLAARS</sequence>
<name>A0A4Q2ELG6_9ACTN</name>
<keyword evidence="2" id="KW-0472">Membrane</keyword>
<accession>A0A4Q2ELG6</accession>
<reference evidence="4 5" key="1">
    <citation type="submission" date="2018-01" db="EMBL/GenBank/DDBJ databases">
        <title>Lactibacter flavus gen. nov., sp. nov., a novel bacterium of the family Propionibacteriaceae isolated from raw milk and dairy products.</title>
        <authorList>
            <person name="Wenning M."/>
            <person name="Breitenwieser F."/>
            <person name="Huptas C."/>
            <person name="von Neubeck M."/>
            <person name="Busse H.-J."/>
            <person name="Scherer S."/>
        </authorList>
    </citation>
    <scope>NUCLEOTIDE SEQUENCE [LARGE SCALE GENOMIC DNA]</scope>
    <source>
        <strain evidence="4 5">VG341</strain>
    </source>
</reference>
<evidence type="ECO:0000256" key="1">
    <source>
        <dbReference type="SAM" id="MobiDB-lite"/>
    </source>
</evidence>
<feature type="compositionally biased region" description="Low complexity" evidence="1">
    <location>
        <begin position="177"/>
        <end position="204"/>
    </location>
</feature>
<keyword evidence="2" id="KW-0812">Transmembrane</keyword>
<proteinExistence type="predicted"/>
<comment type="caution">
    <text evidence="4">The sequence shown here is derived from an EMBL/GenBank/DDBJ whole genome shotgun (WGS) entry which is preliminary data.</text>
</comment>
<dbReference type="OrthoDB" id="5244233at2"/>
<feature type="region of interest" description="Disordered" evidence="1">
    <location>
        <begin position="161"/>
        <end position="225"/>
    </location>
</feature>
<dbReference type="EMBL" id="PPCV01000001">
    <property type="protein sequence ID" value="RXW33646.1"/>
    <property type="molecule type" value="Genomic_DNA"/>
</dbReference>
<evidence type="ECO:0000313" key="4">
    <source>
        <dbReference type="EMBL" id="RXW33646.1"/>
    </source>
</evidence>
<evidence type="ECO:0000259" key="3">
    <source>
        <dbReference type="Pfam" id="PF10708"/>
    </source>
</evidence>
<evidence type="ECO:0000256" key="2">
    <source>
        <dbReference type="SAM" id="Phobius"/>
    </source>
</evidence>
<dbReference type="Pfam" id="PF10708">
    <property type="entry name" value="DUF2510"/>
    <property type="match status" value="1"/>
</dbReference>